<evidence type="ECO:0000256" key="1">
    <source>
        <dbReference type="SAM" id="SignalP"/>
    </source>
</evidence>
<dbReference type="Proteomes" id="UP001198862">
    <property type="component" value="Unassembled WGS sequence"/>
</dbReference>
<accession>A0ABS8KUY9</accession>
<feature type="chain" id="PRO_5045838056" evidence="1">
    <location>
        <begin position="24"/>
        <end position="182"/>
    </location>
</feature>
<proteinExistence type="predicted"/>
<dbReference type="RefSeq" id="WP_230551105.1">
    <property type="nucleotide sequence ID" value="NZ_JAJISD010000005.1"/>
</dbReference>
<organism evidence="2 3">
    <name type="scientific">Reyranella aquatilis</name>
    <dbReference type="NCBI Taxonomy" id="2035356"/>
    <lineage>
        <taxon>Bacteria</taxon>
        <taxon>Pseudomonadati</taxon>
        <taxon>Pseudomonadota</taxon>
        <taxon>Alphaproteobacteria</taxon>
        <taxon>Hyphomicrobiales</taxon>
        <taxon>Reyranellaceae</taxon>
        <taxon>Reyranella</taxon>
    </lineage>
</organism>
<protein>
    <submittedName>
        <fullName evidence="2">Uncharacterized protein</fullName>
    </submittedName>
</protein>
<feature type="signal peptide" evidence="1">
    <location>
        <begin position="1"/>
        <end position="23"/>
    </location>
</feature>
<keyword evidence="3" id="KW-1185">Reference proteome</keyword>
<gene>
    <name evidence="2" type="ORF">LJ725_13085</name>
</gene>
<sequence length="182" mass="20572">MSSNLKRRSLVAMLAALPLAAQAQPAEWQTVVGPDLRFRLEMPAPANKTSAAEKEKGHAGERVAWASKRNGEMFDFDYVDYEPGWFSAKDSKEMARELGRGEAEKAFPRNKFKYVLDEPVTLQGWDGYALDIADHENALVMMRTYIVKDRLYRLLVTAKNDEDSRAAANRFLASLRLAETRS</sequence>
<keyword evidence="1" id="KW-0732">Signal</keyword>
<evidence type="ECO:0000313" key="2">
    <source>
        <dbReference type="EMBL" id="MCC8429907.1"/>
    </source>
</evidence>
<comment type="caution">
    <text evidence="2">The sequence shown here is derived from an EMBL/GenBank/DDBJ whole genome shotgun (WGS) entry which is preliminary data.</text>
</comment>
<evidence type="ECO:0000313" key="3">
    <source>
        <dbReference type="Proteomes" id="UP001198862"/>
    </source>
</evidence>
<reference evidence="2 3" key="1">
    <citation type="submission" date="2021-11" db="EMBL/GenBank/DDBJ databases">
        <authorList>
            <person name="Lee D.-H."/>
            <person name="Kim S.-B."/>
        </authorList>
    </citation>
    <scope>NUCLEOTIDE SEQUENCE [LARGE SCALE GENOMIC DNA]</scope>
    <source>
        <strain evidence="2 3">KCTC 52223</strain>
    </source>
</reference>
<name>A0ABS8KUY9_9HYPH</name>
<dbReference type="EMBL" id="JAJISD010000005">
    <property type="protein sequence ID" value="MCC8429907.1"/>
    <property type="molecule type" value="Genomic_DNA"/>
</dbReference>